<feature type="region of interest" description="Disordered" evidence="1">
    <location>
        <begin position="32"/>
        <end position="98"/>
    </location>
</feature>
<evidence type="ECO:0008006" key="5">
    <source>
        <dbReference type="Google" id="ProtNLM"/>
    </source>
</evidence>
<evidence type="ECO:0000256" key="2">
    <source>
        <dbReference type="SAM" id="SignalP"/>
    </source>
</evidence>
<dbReference type="PANTHER" id="PTHR33946">
    <property type="match status" value="1"/>
</dbReference>
<dbReference type="AlphaFoldDB" id="A0AAV2YLP6"/>
<keyword evidence="2" id="KW-0732">Signal</keyword>
<evidence type="ECO:0000313" key="3">
    <source>
        <dbReference type="EMBL" id="DAZ94238.1"/>
    </source>
</evidence>
<evidence type="ECO:0000256" key="1">
    <source>
        <dbReference type="SAM" id="MobiDB-lite"/>
    </source>
</evidence>
<keyword evidence="4" id="KW-1185">Reference proteome</keyword>
<feature type="compositionally biased region" description="Basic and acidic residues" evidence="1">
    <location>
        <begin position="85"/>
        <end position="98"/>
    </location>
</feature>
<feature type="region of interest" description="Disordered" evidence="1">
    <location>
        <begin position="448"/>
        <end position="493"/>
    </location>
</feature>
<protein>
    <recommendedName>
        <fullName evidence="5">Secreted protein</fullName>
    </recommendedName>
</protein>
<dbReference type="EMBL" id="DAKRPA010000261">
    <property type="protein sequence ID" value="DAZ94238.1"/>
    <property type="molecule type" value="Genomic_DNA"/>
</dbReference>
<accession>A0AAV2YLP6</accession>
<feature type="compositionally biased region" description="Polar residues" evidence="1">
    <location>
        <begin position="484"/>
        <end position="493"/>
    </location>
</feature>
<sequence length="513" mass="54848">MLTRFAVLATVTAAMVSATSAAHIHVKVHKATHGSPSTAITPGPAADTPAPTQHSSGGAPTSTPAAAGTPSKSPATSTGAPSGSGKKDKDSTPDDGKWHMQPVVAIHARAKGDMPVWDDTTNSWVSKYGKTPDEQYSAAMDSVNTASPEGALYFLQAECINVKDQSEKCKRKNGVQYIVFYETTISQPEYSMAFNADYKPPEYCPFLAIDSAQCTPEKGNELPDACKQIYGLDGQPKLGPCVGTSNKEIAGRGPYPGNYWFSFPGGCLDKLRNDKTDECRKEHASGLCPRGVTPDGQKCTFSYRILGFVSIDDIVGITAMKNKQTGKNYGNYTEFCEAGEIEFEATLSTSTDTFTDVKSIDFWQNPGNESANKARFESMIKTYNEQASKAKTGKMLPLPEISELSAKNPPCYKNTAQCATAANGCRRVLYSQLCEVCEKADKGCEKAPSGYEFPKLEKPKTEKNSSSNSTDKQSTGSKSGGTSNDAQNKSSDATTVGVSVASTIIAALLLSLW</sequence>
<evidence type="ECO:0000313" key="4">
    <source>
        <dbReference type="Proteomes" id="UP001146120"/>
    </source>
</evidence>
<dbReference type="PANTHER" id="PTHR33946:SF4">
    <property type="entry name" value="COAGULATION FACTOR XI"/>
    <property type="match status" value="1"/>
</dbReference>
<comment type="caution">
    <text evidence="3">The sequence shown here is derived from an EMBL/GenBank/DDBJ whole genome shotgun (WGS) entry which is preliminary data.</text>
</comment>
<feature type="compositionally biased region" description="Low complexity" evidence="1">
    <location>
        <begin position="38"/>
        <end position="81"/>
    </location>
</feature>
<feature type="compositionally biased region" description="Basic and acidic residues" evidence="1">
    <location>
        <begin position="454"/>
        <end position="463"/>
    </location>
</feature>
<feature type="chain" id="PRO_5043752354" description="Secreted protein" evidence="2">
    <location>
        <begin position="22"/>
        <end position="513"/>
    </location>
</feature>
<proteinExistence type="predicted"/>
<feature type="signal peptide" evidence="2">
    <location>
        <begin position="1"/>
        <end position="21"/>
    </location>
</feature>
<gene>
    <name evidence="3" type="ORF">N0F65_006054</name>
</gene>
<reference evidence="3" key="1">
    <citation type="submission" date="2022-11" db="EMBL/GenBank/DDBJ databases">
        <authorList>
            <person name="Morgan W.R."/>
            <person name="Tartar A."/>
        </authorList>
    </citation>
    <scope>NUCLEOTIDE SEQUENCE</scope>
    <source>
        <strain evidence="3">ARSEF 373</strain>
    </source>
</reference>
<name>A0AAV2YLP6_9STRA</name>
<feature type="compositionally biased region" description="Low complexity" evidence="1">
    <location>
        <begin position="469"/>
        <end position="483"/>
    </location>
</feature>
<dbReference type="Proteomes" id="UP001146120">
    <property type="component" value="Unassembled WGS sequence"/>
</dbReference>
<organism evidence="3 4">
    <name type="scientific">Lagenidium giganteum</name>
    <dbReference type="NCBI Taxonomy" id="4803"/>
    <lineage>
        <taxon>Eukaryota</taxon>
        <taxon>Sar</taxon>
        <taxon>Stramenopiles</taxon>
        <taxon>Oomycota</taxon>
        <taxon>Peronosporomycetes</taxon>
        <taxon>Pythiales</taxon>
        <taxon>Pythiaceae</taxon>
    </lineage>
</organism>
<reference evidence="3" key="2">
    <citation type="journal article" date="2023" name="Microbiol Resour">
        <title>Decontamination and Annotation of the Draft Genome Sequence of the Oomycete Lagenidium giganteum ARSEF 373.</title>
        <authorList>
            <person name="Morgan W.R."/>
            <person name="Tartar A."/>
        </authorList>
    </citation>
    <scope>NUCLEOTIDE SEQUENCE</scope>
    <source>
        <strain evidence="3">ARSEF 373</strain>
    </source>
</reference>